<dbReference type="GO" id="GO:0016791">
    <property type="term" value="F:phosphatase activity"/>
    <property type="evidence" value="ECO:0007669"/>
    <property type="project" value="TreeGrafter"/>
</dbReference>
<dbReference type="InterPro" id="IPR013078">
    <property type="entry name" value="His_Pase_superF_clade-1"/>
</dbReference>
<keyword evidence="3" id="KW-1185">Reference proteome</keyword>
<dbReference type="OrthoDB" id="496981at2759"/>
<dbReference type="Gene3D" id="3.40.50.1240">
    <property type="entry name" value="Phosphoglycerate mutase-like"/>
    <property type="match status" value="1"/>
</dbReference>
<feature type="region of interest" description="Disordered" evidence="1">
    <location>
        <begin position="192"/>
        <end position="213"/>
    </location>
</feature>
<gene>
    <name evidence="2" type="ORF">BKA59DRAFT_558926</name>
</gene>
<evidence type="ECO:0000313" key="3">
    <source>
        <dbReference type="Proteomes" id="UP000813427"/>
    </source>
</evidence>
<dbReference type="PANTHER" id="PTHR48100:SF54">
    <property type="entry name" value="PHOSPHATASE SPAC5H10.03-RELATED"/>
    <property type="match status" value="1"/>
</dbReference>
<reference evidence="2" key="1">
    <citation type="journal article" date="2021" name="Nat. Commun.">
        <title>Genetic determinants of endophytism in the Arabidopsis root mycobiome.</title>
        <authorList>
            <person name="Mesny F."/>
            <person name="Miyauchi S."/>
            <person name="Thiergart T."/>
            <person name="Pickel B."/>
            <person name="Atanasova L."/>
            <person name="Karlsson M."/>
            <person name="Huettel B."/>
            <person name="Barry K.W."/>
            <person name="Haridas S."/>
            <person name="Chen C."/>
            <person name="Bauer D."/>
            <person name="Andreopoulos W."/>
            <person name="Pangilinan J."/>
            <person name="LaButti K."/>
            <person name="Riley R."/>
            <person name="Lipzen A."/>
            <person name="Clum A."/>
            <person name="Drula E."/>
            <person name="Henrissat B."/>
            <person name="Kohler A."/>
            <person name="Grigoriev I.V."/>
            <person name="Martin F.M."/>
            <person name="Hacquard S."/>
        </authorList>
    </citation>
    <scope>NUCLEOTIDE SEQUENCE</scope>
    <source>
        <strain evidence="2">MPI-SDFR-AT-0068</strain>
    </source>
</reference>
<dbReference type="SMART" id="SM00855">
    <property type="entry name" value="PGAM"/>
    <property type="match status" value="1"/>
</dbReference>
<proteinExistence type="predicted"/>
<dbReference type="PANTHER" id="PTHR48100">
    <property type="entry name" value="BROAD-SPECIFICITY PHOSPHATASE YOR283W-RELATED"/>
    <property type="match status" value="1"/>
</dbReference>
<dbReference type="InterPro" id="IPR050275">
    <property type="entry name" value="PGM_Phosphatase"/>
</dbReference>
<organism evidence="2 3">
    <name type="scientific">Fusarium tricinctum</name>
    <dbReference type="NCBI Taxonomy" id="61284"/>
    <lineage>
        <taxon>Eukaryota</taxon>
        <taxon>Fungi</taxon>
        <taxon>Dikarya</taxon>
        <taxon>Ascomycota</taxon>
        <taxon>Pezizomycotina</taxon>
        <taxon>Sordariomycetes</taxon>
        <taxon>Hypocreomycetidae</taxon>
        <taxon>Hypocreales</taxon>
        <taxon>Nectriaceae</taxon>
        <taxon>Fusarium</taxon>
        <taxon>Fusarium tricinctum species complex</taxon>
    </lineage>
</organism>
<dbReference type="InterPro" id="IPR029033">
    <property type="entry name" value="His_PPase_superfam"/>
</dbReference>
<dbReference type="Proteomes" id="UP000813427">
    <property type="component" value="Unassembled WGS sequence"/>
</dbReference>
<dbReference type="Pfam" id="PF00300">
    <property type="entry name" value="His_Phos_1"/>
    <property type="match status" value="1"/>
</dbReference>
<name>A0A8K0RQQ3_9HYPO</name>
<dbReference type="GO" id="GO:0005737">
    <property type="term" value="C:cytoplasm"/>
    <property type="evidence" value="ECO:0007669"/>
    <property type="project" value="TreeGrafter"/>
</dbReference>
<feature type="compositionally biased region" description="Basic and acidic residues" evidence="1">
    <location>
        <begin position="192"/>
        <end position="210"/>
    </location>
</feature>
<evidence type="ECO:0000313" key="2">
    <source>
        <dbReference type="EMBL" id="KAH7235528.1"/>
    </source>
</evidence>
<dbReference type="SUPFAM" id="SSF53254">
    <property type="entry name" value="Phosphoglycerate mutase-like"/>
    <property type="match status" value="1"/>
</dbReference>
<comment type="caution">
    <text evidence="2">The sequence shown here is derived from an EMBL/GenBank/DDBJ whole genome shotgun (WGS) entry which is preliminary data.</text>
</comment>
<evidence type="ECO:0000256" key="1">
    <source>
        <dbReference type="SAM" id="MobiDB-lite"/>
    </source>
</evidence>
<accession>A0A8K0RQQ3</accession>
<dbReference type="EMBL" id="JAGPXF010000007">
    <property type="protein sequence ID" value="KAH7235528.1"/>
    <property type="molecule type" value="Genomic_DNA"/>
</dbReference>
<dbReference type="AlphaFoldDB" id="A0A8K0RQQ3"/>
<sequence length="241" mass="26973">MPPIIHCVRHGQGVHNLSHANHHLPDPELTPMGEEQARSLCARYPKLANVQLIVSSPLRRTLQTALLAFPSQLEGGLQVLALPEMQEASNLICDTGRDISEVKADFEQLPVNFDVVETGWHIKEDKWAPVASSLLKRAQVARQWLSERPEGEIVVITHGCFLHFLTDDWTNAVNSQATDWANAEVRSFTLTNDKDGRPAFSETKESRTGRGMEPVGLTVEQQLELRETTLQTWIEWGVILG</sequence>
<dbReference type="CDD" id="cd07040">
    <property type="entry name" value="HP"/>
    <property type="match status" value="1"/>
</dbReference>
<protein>
    <submittedName>
        <fullName evidence="2">Histidine phosphatase superfamily</fullName>
    </submittedName>
</protein>